<feature type="transmembrane region" description="Helical" evidence="1">
    <location>
        <begin position="197"/>
        <end position="220"/>
    </location>
</feature>
<reference evidence="3 4" key="1">
    <citation type="submission" date="2020-03" db="EMBL/GenBank/DDBJ databases">
        <authorList>
            <person name="Zhu W."/>
        </authorList>
    </citation>
    <scope>NUCLEOTIDE SEQUENCE [LARGE SCALE GENOMIC DNA]</scope>
    <source>
        <strain evidence="3 4">185</strain>
    </source>
</reference>
<feature type="transmembrane region" description="Helical" evidence="1">
    <location>
        <begin position="125"/>
        <end position="145"/>
    </location>
</feature>
<dbReference type="AlphaFoldDB" id="A0A6G8S0R5"/>
<proteinExistence type="predicted"/>
<dbReference type="RefSeq" id="WP_166321781.1">
    <property type="nucleotide sequence ID" value="NZ_CP049916.1"/>
</dbReference>
<dbReference type="Gene3D" id="1.10.287.70">
    <property type="match status" value="1"/>
</dbReference>
<feature type="transmembrane region" description="Helical" evidence="1">
    <location>
        <begin position="37"/>
        <end position="55"/>
    </location>
</feature>
<feature type="transmembrane region" description="Helical" evidence="1">
    <location>
        <begin position="90"/>
        <end position="113"/>
    </location>
</feature>
<evidence type="ECO:0000256" key="1">
    <source>
        <dbReference type="SAM" id="Phobius"/>
    </source>
</evidence>
<dbReference type="Pfam" id="PF07885">
    <property type="entry name" value="Ion_trans_2"/>
    <property type="match status" value="1"/>
</dbReference>
<accession>A0A6G8S0R5</accession>
<feature type="transmembrane region" description="Helical" evidence="1">
    <location>
        <begin position="62"/>
        <end position="84"/>
    </location>
</feature>
<dbReference type="SUPFAM" id="SSF81324">
    <property type="entry name" value="Voltage-gated potassium channels"/>
    <property type="match status" value="1"/>
</dbReference>
<dbReference type="InterPro" id="IPR013099">
    <property type="entry name" value="K_chnl_dom"/>
</dbReference>
<evidence type="ECO:0000259" key="2">
    <source>
        <dbReference type="Pfam" id="PF07885"/>
    </source>
</evidence>
<protein>
    <submittedName>
        <fullName evidence="3">Two pore domain potassium channel family protein</fullName>
    </submittedName>
</protein>
<feature type="transmembrane region" description="Helical" evidence="1">
    <location>
        <begin position="12"/>
        <end position="31"/>
    </location>
</feature>
<dbReference type="Proteomes" id="UP000501939">
    <property type="component" value="Chromosome"/>
</dbReference>
<keyword evidence="1" id="KW-1133">Transmembrane helix</keyword>
<dbReference type="GO" id="GO:0034220">
    <property type="term" value="P:monoatomic ion transmembrane transport"/>
    <property type="evidence" value="ECO:0007669"/>
    <property type="project" value="UniProtKB-KW"/>
</dbReference>
<feature type="domain" description="Potassium channel" evidence="2">
    <location>
        <begin position="140"/>
        <end position="214"/>
    </location>
</feature>
<gene>
    <name evidence="3" type="ORF">G8D99_00940</name>
</gene>
<keyword evidence="3" id="KW-0406">Ion transport</keyword>
<keyword evidence="3" id="KW-0407">Ion channel</keyword>
<organism evidence="3 4">
    <name type="scientific">Acinetobacter lanii</name>
    <dbReference type="NCBI Taxonomy" id="2715163"/>
    <lineage>
        <taxon>Bacteria</taxon>
        <taxon>Pseudomonadati</taxon>
        <taxon>Pseudomonadota</taxon>
        <taxon>Gammaproteobacteria</taxon>
        <taxon>Moraxellales</taxon>
        <taxon>Moraxellaceae</taxon>
        <taxon>Acinetobacter</taxon>
    </lineage>
</organism>
<evidence type="ECO:0000313" key="3">
    <source>
        <dbReference type="EMBL" id="QIO07737.1"/>
    </source>
</evidence>
<name>A0A6G8S0R5_9GAMM</name>
<sequence>MQAFIDFWKAFRLLPSAWLLLLQFVILLLSLLTNNSVSYRALTWALGVLVLLIIAKVIRQTPVFTIMGLSFVGGALIFSALILFGIHDPYVIAISHFFEASAYFIAAFGLLRYMFADRYLTKDELFAAGAVFTLIAWGFAFLYNICQILIPNSFLNPNAMGQQSWLDLLFLSFSLQSATGLSDLIPLSPASRVIAMLQMFCGVMYLALIVSRLIALQYIAHLPKHKDGE</sequence>
<keyword evidence="1" id="KW-0472">Membrane</keyword>
<evidence type="ECO:0000313" key="4">
    <source>
        <dbReference type="Proteomes" id="UP000501939"/>
    </source>
</evidence>
<dbReference type="KEGG" id="alj:G8D99_00940"/>
<keyword evidence="4" id="KW-1185">Reference proteome</keyword>
<keyword evidence="1" id="KW-0812">Transmembrane</keyword>
<dbReference type="EMBL" id="CP049916">
    <property type="protein sequence ID" value="QIO07737.1"/>
    <property type="molecule type" value="Genomic_DNA"/>
</dbReference>
<keyword evidence="3" id="KW-0813">Transport</keyword>